<reference evidence="1" key="1">
    <citation type="submission" date="2011-01" db="EMBL/GenBank/DDBJ databases">
        <authorList>
            <person name="Muzny D."/>
            <person name="Qin X."/>
            <person name="Buhay C."/>
            <person name="Dugan-Rocha S."/>
            <person name="Ding Y."/>
            <person name="Chen G."/>
            <person name="Hawes A."/>
            <person name="Holder M."/>
            <person name="Jhangiani S."/>
            <person name="Johnson A."/>
            <person name="Khan Z."/>
            <person name="Li Z."/>
            <person name="Liu W."/>
            <person name="Liu X."/>
            <person name="Perez L."/>
            <person name="Shen H."/>
            <person name="Wang Q."/>
            <person name="Watt J."/>
            <person name="Xi L."/>
            <person name="Xin Y."/>
            <person name="Zhou J."/>
            <person name="Deng J."/>
            <person name="Jiang H."/>
            <person name="Liu Y."/>
            <person name="Qu J."/>
            <person name="Song X.-Z."/>
            <person name="Zhang L."/>
            <person name="Villasana D."/>
            <person name="Johnson A."/>
            <person name="Liu J."/>
            <person name="Liyanage D."/>
            <person name="Lorensuhewa L."/>
            <person name="Robinson T."/>
            <person name="Song A."/>
            <person name="Song B.-B."/>
            <person name="Dinh H."/>
            <person name="Thornton R."/>
            <person name="Coyle M."/>
            <person name="Francisco L."/>
            <person name="Jackson L."/>
            <person name="Javaid M."/>
            <person name="Korchina V."/>
            <person name="Kovar C."/>
            <person name="Mata R."/>
            <person name="Mathew T."/>
            <person name="Ngo R."/>
            <person name="Nguyen L."/>
            <person name="Nguyen N."/>
            <person name="Okwuonu G."/>
            <person name="Ongeri F."/>
            <person name="Pham C."/>
            <person name="Simmons D."/>
            <person name="Wilczek-Boney K."/>
            <person name="Hale W."/>
            <person name="Jakkamsetti A."/>
            <person name="Pham P."/>
            <person name="Ruth R."/>
            <person name="San Lucas F."/>
            <person name="Warren J."/>
            <person name="Zhang J."/>
            <person name="Zhao Z."/>
            <person name="Zhou C."/>
            <person name="Zhu D."/>
            <person name="Lee S."/>
            <person name="Bess C."/>
            <person name="Blankenburg K."/>
            <person name="Forbes L."/>
            <person name="Fu Q."/>
            <person name="Gubbala S."/>
            <person name="Hirani K."/>
            <person name="Jayaseelan J.C."/>
            <person name="Lara F."/>
            <person name="Munidasa M."/>
            <person name="Palculict T."/>
            <person name="Patil S."/>
            <person name="Pu L.-L."/>
            <person name="Saada N."/>
            <person name="Tang L."/>
            <person name="Weissenberger G."/>
            <person name="Zhu Y."/>
            <person name="Hemphill L."/>
            <person name="Shang Y."/>
            <person name="Youmans B."/>
            <person name="Ayvaz T."/>
            <person name="Ross M."/>
            <person name="Santibanez J."/>
            <person name="Aqrawi P."/>
            <person name="Gross S."/>
            <person name="Joshi V."/>
            <person name="Fowler G."/>
            <person name="Nazareth L."/>
            <person name="Reid J."/>
            <person name="Worley K."/>
            <person name="Petrosino J."/>
            <person name="Highlander S."/>
            <person name="Gibbs R."/>
        </authorList>
    </citation>
    <scope>NUCLEOTIDE SEQUENCE [LARGE SCALE GENOMIC DNA]</scope>
    <source>
        <strain evidence="1">ATCC 33269</strain>
    </source>
</reference>
<dbReference type="Proteomes" id="UP000005580">
    <property type="component" value="Unassembled WGS sequence"/>
</dbReference>
<organism evidence="1 2">
    <name type="scientific">Hoylesella oralis ATCC 33269</name>
    <dbReference type="NCBI Taxonomy" id="873533"/>
    <lineage>
        <taxon>Bacteria</taxon>
        <taxon>Pseudomonadati</taxon>
        <taxon>Bacteroidota</taxon>
        <taxon>Bacteroidia</taxon>
        <taxon>Bacteroidales</taxon>
        <taxon>Prevotellaceae</taxon>
        <taxon>Hoylesella</taxon>
    </lineage>
</organism>
<dbReference type="AlphaFoldDB" id="E7RQY3"/>
<keyword evidence="2" id="KW-1185">Reference proteome</keyword>
<dbReference type="HOGENOM" id="CLU_556496_0_0_10"/>
<comment type="caution">
    <text evidence="1">The sequence shown here is derived from an EMBL/GenBank/DDBJ whole genome shotgun (WGS) entry which is preliminary data.</text>
</comment>
<name>E7RQY3_9BACT</name>
<sequence>MKANKTNLSVLFGTLLCVSACTGINDIGNDRADKGGQPSKIVTLKAMMPDLSTRTIFKDEQGKTLKVGWGKGDKIRVSPLNGAPSSIFSAPADASGKLATFTGTFDQSAQVNKICAVYPATMPESDDRWAVMNVDYSSQEGSLDYIQEHAMMTSKMDYQPEGSNLLQFKNEAAIVKFTIKMPKKDEQNPLLPTEDKISSVVIATPLAQGESVADNNLVHSRKWNGLYNTWSSDGKGNMLIKFAEDVTFDMGHPIVGYAMILPQKLKDGLVISARGKRMNYSISTKPNVDLQAGKIYRIAKTATPLHLYYQWDAYSPYVKGNSSKEYFHEGGEGYNRACSTPEHSCKECPTKEQILMYLGTNDLYYSNGVGIYANTKGLWLPKRQYIEGFDAGTAKKVDMKDNESSNDVYPKTERPSDISKYFFLPASGCYEDNDLILKERGGHYWASTCYPYADGYAFFLEFDLSGDNTTAFAGLRKAPKAFGHFVWKVE</sequence>
<proteinExistence type="predicted"/>
<accession>E7RQY3</accession>
<evidence type="ECO:0000313" key="2">
    <source>
        <dbReference type="Proteomes" id="UP000005580"/>
    </source>
</evidence>
<gene>
    <name evidence="1" type="ORF">HMPREF0663_11584</name>
</gene>
<evidence type="ECO:0000313" key="1">
    <source>
        <dbReference type="EMBL" id="EFZ36671.1"/>
    </source>
</evidence>
<protein>
    <submittedName>
        <fullName evidence="1">Uncharacterized protein</fullName>
    </submittedName>
</protein>
<dbReference type="RefSeq" id="WP_004369739.1">
    <property type="nucleotide sequence ID" value="NZ_GL833119.1"/>
</dbReference>
<dbReference type="EMBL" id="AEPE02000005">
    <property type="protein sequence ID" value="EFZ36671.1"/>
    <property type="molecule type" value="Genomic_DNA"/>
</dbReference>